<feature type="domain" description="NAD(P)-binding" evidence="1">
    <location>
        <begin position="16"/>
        <end position="326"/>
    </location>
</feature>
<reference evidence="2 3" key="1">
    <citation type="journal article" date="2017" name="Int. J. Syst. Evol. Microbiol.">
        <title>Roseitalea porphyridii gen. nov., sp. nov., isolated from a red alga, and reclassification of Hoeflea suaedae Chung et al. 2013 as Pseudohoeflea suaedae gen. nov., comb. nov.</title>
        <authorList>
            <person name="Hyeon J.W."/>
            <person name="Jeong S.E."/>
            <person name="Baek K."/>
            <person name="Jeon C.O."/>
        </authorList>
    </citation>
    <scope>NUCLEOTIDE SEQUENCE [LARGE SCALE GENOMIC DNA]</scope>
    <source>
        <strain evidence="2 3">MA7-20</strain>
    </source>
</reference>
<dbReference type="InterPro" id="IPR016040">
    <property type="entry name" value="NAD(P)-bd_dom"/>
</dbReference>
<keyword evidence="3" id="KW-1185">Reference proteome</keyword>
<gene>
    <name evidence="2" type="primary">rfbG</name>
    <name evidence="2" type="ORF">E0E05_09525</name>
</gene>
<sequence length="356" mass="38656">MVAADELGDWAGRRVFITGHMGFKGSWLCALLSRLGAETTGFGFDHRPRLLYPQLRLQNHLSVEGDVNDHRALQAAMATAAPEVIVHLAAQPLVLASFDNPVSTFETNIIGTVKVLEAVRRVPGVKAVLIVTSDKVYRNEEHVWAYRETDTLGGADPYSASKAAAELVAASMASSFFADGQKGIATVRAGNVIGGGDWADDRLLPDAARAFETGQPLVLRNPEAVRPWQHVLDPLTGYLVLANHLLNESTSRFGCWNFGPSGDNAATVRDVAKAFATNWGAGAIVKDAEPRCGTRKETHFLTVDSTRARRLLGWRPRWDAKEAVRRAAVWYRRCADGEDAALLVADDIESFLAAAP</sequence>
<proteinExistence type="predicted"/>
<dbReference type="EC" id="4.2.1.45" evidence="2"/>
<dbReference type="PANTHER" id="PTHR43000">
    <property type="entry name" value="DTDP-D-GLUCOSE 4,6-DEHYDRATASE-RELATED"/>
    <property type="match status" value="1"/>
</dbReference>
<dbReference type="OrthoDB" id="9801785at2"/>
<dbReference type="Gene3D" id="3.90.25.10">
    <property type="entry name" value="UDP-galactose 4-epimerase, domain 1"/>
    <property type="match status" value="1"/>
</dbReference>
<organism evidence="2 3">
    <name type="scientific">Roseitalea porphyridii</name>
    <dbReference type="NCBI Taxonomy" id="1852022"/>
    <lineage>
        <taxon>Bacteria</taxon>
        <taxon>Pseudomonadati</taxon>
        <taxon>Pseudomonadota</taxon>
        <taxon>Alphaproteobacteria</taxon>
        <taxon>Hyphomicrobiales</taxon>
        <taxon>Ahrensiaceae</taxon>
        <taxon>Roseitalea</taxon>
    </lineage>
</organism>
<evidence type="ECO:0000313" key="2">
    <source>
        <dbReference type="EMBL" id="QBK30814.1"/>
    </source>
</evidence>
<dbReference type="GeneID" id="90767535"/>
<dbReference type="SUPFAM" id="SSF51735">
    <property type="entry name" value="NAD(P)-binding Rossmann-fold domains"/>
    <property type="match status" value="1"/>
</dbReference>
<dbReference type="EMBL" id="CP036532">
    <property type="protein sequence ID" value="QBK30814.1"/>
    <property type="molecule type" value="Genomic_DNA"/>
</dbReference>
<dbReference type="KEGG" id="rpod:E0E05_09525"/>
<dbReference type="InterPro" id="IPR013445">
    <property type="entry name" value="CDP_4_6_deHydtase"/>
</dbReference>
<name>A0A4P6V284_9HYPH</name>
<dbReference type="RefSeq" id="WP_131616498.1">
    <property type="nucleotide sequence ID" value="NZ_CP036532.1"/>
</dbReference>
<accession>A0A4P6V284</accession>
<dbReference type="InterPro" id="IPR036291">
    <property type="entry name" value="NAD(P)-bd_dom_sf"/>
</dbReference>
<dbReference type="Gene3D" id="3.40.50.720">
    <property type="entry name" value="NAD(P)-binding Rossmann-like Domain"/>
    <property type="match status" value="1"/>
</dbReference>
<dbReference type="NCBIfam" id="TIGR02622">
    <property type="entry name" value="CDP_4_6_dhtase"/>
    <property type="match status" value="1"/>
</dbReference>
<dbReference type="AlphaFoldDB" id="A0A4P6V284"/>
<evidence type="ECO:0000259" key="1">
    <source>
        <dbReference type="Pfam" id="PF16363"/>
    </source>
</evidence>
<protein>
    <submittedName>
        <fullName evidence="2">CDP-glucose 4,6-dehydratase</fullName>
        <ecNumber evidence="2">4.2.1.45</ecNumber>
    </submittedName>
</protein>
<dbReference type="Proteomes" id="UP000293719">
    <property type="component" value="Chromosome"/>
</dbReference>
<evidence type="ECO:0000313" key="3">
    <source>
        <dbReference type="Proteomes" id="UP000293719"/>
    </source>
</evidence>
<dbReference type="GO" id="GO:0047733">
    <property type="term" value="F:CDP-glucose 4,6-dehydratase activity"/>
    <property type="evidence" value="ECO:0007669"/>
    <property type="project" value="UniProtKB-EC"/>
</dbReference>
<dbReference type="Pfam" id="PF16363">
    <property type="entry name" value="GDP_Man_Dehyd"/>
    <property type="match status" value="1"/>
</dbReference>
<keyword evidence="2" id="KW-0456">Lyase</keyword>